<comment type="caution">
    <text evidence="1">The sequence shown here is derived from an EMBL/GenBank/DDBJ whole genome shotgun (WGS) entry which is preliminary data.</text>
</comment>
<name>A0ABT1PEW6_9ACTN</name>
<organism evidence="1 2">
    <name type="scientific">Streptantibioticus rubrisoli</name>
    <dbReference type="NCBI Taxonomy" id="1387313"/>
    <lineage>
        <taxon>Bacteria</taxon>
        <taxon>Bacillati</taxon>
        <taxon>Actinomycetota</taxon>
        <taxon>Actinomycetes</taxon>
        <taxon>Kitasatosporales</taxon>
        <taxon>Streptomycetaceae</taxon>
        <taxon>Streptantibioticus</taxon>
    </lineage>
</organism>
<protein>
    <submittedName>
        <fullName evidence="1">PRL2-8</fullName>
    </submittedName>
</protein>
<evidence type="ECO:0000313" key="2">
    <source>
        <dbReference type="Proteomes" id="UP001206206"/>
    </source>
</evidence>
<dbReference type="RefSeq" id="WP_255929342.1">
    <property type="nucleotide sequence ID" value="NZ_JANFNH010000020.1"/>
</dbReference>
<dbReference type="EMBL" id="JANFNH010000020">
    <property type="protein sequence ID" value="MCQ4043874.1"/>
    <property type="molecule type" value="Genomic_DNA"/>
</dbReference>
<dbReference type="Proteomes" id="UP001206206">
    <property type="component" value="Unassembled WGS sequence"/>
</dbReference>
<proteinExistence type="predicted"/>
<reference evidence="1 2" key="1">
    <citation type="submission" date="2022-06" db="EMBL/GenBank/DDBJ databases">
        <title>Draft genome sequence of type strain Streptomyces rubrisoli DSM 42083.</title>
        <authorList>
            <person name="Duangmal K."/>
            <person name="Klaysubun C."/>
        </authorList>
    </citation>
    <scope>NUCLEOTIDE SEQUENCE [LARGE SCALE GENOMIC DNA]</scope>
    <source>
        <strain evidence="1 2">DSM 42083</strain>
    </source>
</reference>
<sequence>MASQKALNPPKGECRQCWYHAYASREAHKHLGPREACPACVDHMVNGHPNHMIAR</sequence>
<keyword evidence="2" id="KW-1185">Reference proteome</keyword>
<gene>
    <name evidence="1" type="ORF">NON19_18060</name>
</gene>
<evidence type="ECO:0000313" key="1">
    <source>
        <dbReference type="EMBL" id="MCQ4043874.1"/>
    </source>
</evidence>
<accession>A0ABT1PEW6</accession>